<evidence type="ECO:0000313" key="3">
    <source>
        <dbReference type="EMBL" id="OUM87945.1"/>
    </source>
</evidence>
<feature type="domain" description="MurNAc-LAA" evidence="2">
    <location>
        <begin position="129"/>
        <end position="240"/>
    </location>
</feature>
<sequence>MVRRMNTTFSRMRIRRRLVQVILGLTMLCCLNMGTIGLHVGAGSAHALSPLAGKVVVLDPGHGGPDGGAVSPSGLVEKAVALQVAQYLRDYLQQAGALVRMTRETDTDLAKAKTRGYSRRKTEDLMKRARIVNESQADILISIHLNSFPNPRYSGAQTFYCSKLEESRKLASSVQQELIAGLANTKRMAKQFDDIFLLNQSRIPAVLVEIGFLSHAKEAQLLAEPEYQKKVAASIYRGILRYYTAPPD</sequence>
<dbReference type="GO" id="GO:0009253">
    <property type="term" value="P:peptidoglycan catabolic process"/>
    <property type="evidence" value="ECO:0007669"/>
    <property type="project" value="InterPro"/>
</dbReference>
<keyword evidence="1" id="KW-0378">Hydrolase</keyword>
<evidence type="ECO:0000259" key="2">
    <source>
        <dbReference type="SMART" id="SM00646"/>
    </source>
</evidence>
<dbReference type="SMART" id="SM00646">
    <property type="entry name" value="Ami_3"/>
    <property type="match status" value="1"/>
</dbReference>
<organism evidence="3 4">
    <name type="scientific">Bacillus thermozeamaize</name>
    <dbReference type="NCBI Taxonomy" id="230954"/>
    <lineage>
        <taxon>Bacteria</taxon>
        <taxon>Bacillati</taxon>
        <taxon>Bacillota</taxon>
        <taxon>Bacilli</taxon>
        <taxon>Bacillales</taxon>
        <taxon>Bacillaceae</taxon>
        <taxon>Bacillus</taxon>
    </lineage>
</organism>
<name>A0A1Y3PKM0_9BACI</name>
<dbReference type="AlphaFoldDB" id="A0A1Y3PKM0"/>
<accession>A0A1Y3PKM0</accession>
<dbReference type="Gene3D" id="3.40.630.40">
    <property type="entry name" value="Zn-dependent exopeptidases"/>
    <property type="match status" value="1"/>
</dbReference>
<proteinExistence type="predicted"/>
<dbReference type="GO" id="GO:0030288">
    <property type="term" value="C:outer membrane-bounded periplasmic space"/>
    <property type="evidence" value="ECO:0007669"/>
    <property type="project" value="TreeGrafter"/>
</dbReference>
<gene>
    <name evidence="3" type="ORF">BAA01_10965</name>
</gene>
<reference evidence="4" key="1">
    <citation type="submission" date="2016-06" db="EMBL/GenBank/DDBJ databases">
        <authorList>
            <person name="Nascimento L."/>
            <person name="Pereira R.V."/>
            <person name="Martins L.F."/>
            <person name="Quaggio R.B."/>
            <person name="Silva A.M."/>
            <person name="Setubal J.C."/>
        </authorList>
    </citation>
    <scope>NUCLEOTIDE SEQUENCE [LARGE SCALE GENOMIC DNA]</scope>
</reference>
<comment type="caution">
    <text evidence="3">The sequence shown here is derived from an EMBL/GenBank/DDBJ whole genome shotgun (WGS) entry which is preliminary data.</text>
</comment>
<dbReference type="GO" id="GO:0008745">
    <property type="term" value="F:N-acetylmuramoyl-L-alanine amidase activity"/>
    <property type="evidence" value="ECO:0007669"/>
    <property type="project" value="InterPro"/>
</dbReference>
<evidence type="ECO:0000256" key="1">
    <source>
        <dbReference type="ARBA" id="ARBA00022801"/>
    </source>
</evidence>
<dbReference type="SUPFAM" id="SSF53187">
    <property type="entry name" value="Zn-dependent exopeptidases"/>
    <property type="match status" value="1"/>
</dbReference>
<dbReference type="Proteomes" id="UP000196475">
    <property type="component" value="Unassembled WGS sequence"/>
</dbReference>
<dbReference type="PANTHER" id="PTHR30404:SF0">
    <property type="entry name" value="N-ACETYLMURAMOYL-L-ALANINE AMIDASE AMIC"/>
    <property type="match status" value="1"/>
</dbReference>
<protein>
    <submittedName>
        <fullName evidence="3">N-acetylmuramoyl-L-alanine amidase CwlD</fullName>
    </submittedName>
</protein>
<dbReference type="Pfam" id="PF01520">
    <property type="entry name" value="Amidase_3"/>
    <property type="match status" value="1"/>
</dbReference>
<dbReference type="PANTHER" id="PTHR30404">
    <property type="entry name" value="N-ACETYLMURAMOYL-L-ALANINE AMIDASE"/>
    <property type="match status" value="1"/>
</dbReference>
<dbReference type="EMBL" id="LZRT01000067">
    <property type="protein sequence ID" value="OUM87945.1"/>
    <property type="molecule type" value="Genomic_DNA"/>
</dbReference>
<evidence type="ECO:0000313" key="4">
    <source>
        <dbReference type="Proteomes" id="UP000196475"/>
    </source>
</evidence>
<dbReference type="InterPro" id="IPR014234">
    <property type="entry name" value="Spore_CwlD"/>
</dbReference>
<dbReference type="NCBIfam" id="TIGR02883">
    <property type="entry name" value="spore_cwlD"/>
    <property type="match status" value="1"/>
</dbReference>
<dbReference type="InterPro" id="IPR002508">
    <property type="entry name" value="MurNAc-LAA_cat"/>
</dbReference>
<dbReference type="InterPro" id="IPR050695">
    <property type="entry name" value="N-acetylmuramoyl_amidase_3"/>
</dbReference>
<dbReference type="CDD" id="cd02696">
    <property type="entry name" value="MurNAc-LAA"/>
    <property type="match status" value="1"/>
</dbReference>